<feature type="compositionally biased region" description="Polar residues" evidence="2">
    <location>
        <begin position="103"/>
        <end position="121"/>
    </location>
</feature>
<feature type="compositionally biased region" description="Basic and acidic residues" evidence="2">
    <location>
        <begin position="841"/>
        <end position="851"/>
    </location>
</feature>
<feature type="non-terminal residue" evidence="4">
    <location>
        <position position="857"/>
    </location>
</feature>
<feature type="compositionally biased region" description="Pro residues" evidence="2">
    <location>
        <begin position="681"/>
        <end position="692"/>
    </location>
</feature>
<dbReference type="InterPro" id="IPR035445">
    <property type="entry name" value="GYF-like_dom_sf"/>
</dbReference>
<feature type="coiled-coil region" evidence="1">
    <location>
        <begin position="585"/>
        <end position="615"/>
    </location>
</feature>
<feature type="compositionally biased region" description="Basic and acidic residues" evidence="2">
    <location>
        <begin position="705"/>
        <end position="733"/>
    </location>
</feature>
<dbReference type="PROSITE" id="PS50829">
    <property type="entry name" value="GYF"/>
    <property type="match status" value="1"/>
</dbReference>
<keyword evidence="1" id="KW-0175">Coiled coil</keyword>
<dbReference type="Pfam" id="PF02213">
    <property type="entry name" value="GYF"/>
    <property type="match status" value="1"/>
</dbReference>
<gene>
    <name evidence="4" type="ORF">HK097_003373</name>
</gene>
<evidence type="ECO:0000256" key="2">
    <source>
        <dbReference type="SAM" id="MobiDB-lite"/>
    </source>
</evidence>
<protein>
    <recommendedName>
        <fullName evidence="3">GYF domain-containing protein</fullName>
    </recommendedName>
</protein>
<organism evidence="4 5">
    <name type="scientific">Rhizophlyctis rosea</name>
    <dbReference type="NCBI Taxonomy" id="64517"/>
    <lineage>
        <taxon>Eukaryota</taxon>
        <taxon>Fungi</taxon>
        <taxon>Fungi incertae sedis</taxon>
        <taxon>Chytridiomycota</taxon>
        <taxon>Chytridiomycota incertae sedis</taxon>
        <taxon>Chytridiomycetes</taxon>
        <taxon>Rhizophlyctidales</taxon>
        <taxon>Rhizophlyctidaceae</taxon>
        <taxon>Rhizophlyctis</taxon>
    </lineage>
</organism>
<feature type="region of interest" description="Disordered" evidence="2">
    <location>
        <begin position="625"/>
        <end position="779"/>
    </location>
</feature>
<evidence type="ECO:0000313" key="5">
    <source>
        <dbReference type="Proteomes" id="UP001212841"/>
    </source>
</evidence>
<dbReference type="AlphaFoldDB" id="A0AAD5S2K0"/>
<feature type="compositionally biased region" description="Basic and acidic residues" evidence="2">
    <location>
        <begin position="653"/>
        <end position="680"/>
    </location>
</feature>
<comment type="caution">
    <text evidence="4">The sequence shown here is derived from an EMBL/GenBank/DDBJ whole genome shotgun (WGS) entry which is preliminary data.</text>
</comment>
<dbReference type="GO" id="GO:0005829">
    <property type="term" value="C:cytosol"/>
    <property type="evidence" value="ECO:0007669"/>
    <property type="project" value="TreeGrafter"/>
</dbReference>
<dbReference type="PANTHER" id="PTHR14445:SF36">
    <property type="entry name" value="FI03272P-RELATED"/>
    <property type="match status" value="1"/>
</dbReference>
<accession>A0AAD5S2K0</accession>
<name>A0AAD5S2K0_9FUNG</name>
<dbReference type="CDD" id="cd00072">
    <property type="entry name" value="GYF"/>
    <property type="match status" value="1"/>
</dbReference>
<dbReference type="Proteomes" id="UP001212841">
    <property type="component" value="Unassembled WGS sequence"/>
</dbReference>
<feature type="region of interest" description="Disordered" evidence="2">
    <location>
        <begin position="1"/>
        <end position="146"/>
    </location>
</feature>
<feature type="region of interest" description="Disordered" evidence="2">
    <location>
        <begin position="796"/>
        <end position="857"/>
    </location>
</feature>
<feature type="region of interest" description="Disordered" evidence="2">
    <location>
        <begin position="222"/>
        <end position="264"/>
    </location>
</feature>
<dbReference type="SMART" id="SM00444">
    <property type="entry name" value="GYF"/>
    <property type="match status" value="1"/>
</dbReference>
<feature type="compositionally biased region" description="Basic and acidic residues" evidence="2">
    <location>
        <begin position="53"/>
        <end position="63"/>
    </location>
</feature>
<dbReference type="InterPro" id="IPR051640">
    <property type="entry name" value="GRB10-interact_GYF"/>
</dbReference>
<feature type="domain" description="GYF" evidence="3">
    <location>
        <begin position="264"/>
        <end position="319"/>
    </location>
</feature>
<dbReference type="Gene3D" id="3.30.1490.40">
    <property type="match status" value="1"/>
</dbReference>
<dbReference type="SUPFAM" id="SSF55277">
    <property type="entry name" value="GYF domain"/>
    <property type="match status" value="1"/>
</dbReference>
<proteinExistence type="predicted"/>
<reference evidence="4" key="1">
    <citation type="submission" date="2020-05" db="EMBL/GenBank/DDBJ databases">
        <title>Phylogenomic resolution of chytrid fungi.</title>
        <authorList>
            <person name="Stajich J.E."/>
            <person name="Amses K."/>
            <person name="Simmons R."/>
            <person name="Seto K."/>
            <person name="Myers J."/>
            <person name="Bonds A."/>
            <person name="Quandt C.A."/>
            <person name="Barry K."/>
            <person name="Liu P."/>
            <person name="Grigoriev I."/>
            <person name="Longcore J.E."/>
            <person name="James T.Y."/>
        </authorList>
    </citation>
    <scope>NUCLEOTIDE SEQUENCE</scope>
    <source>
        <strain evidence="4">JEL0318</strain>
    </source>
</reference>
<feature type="compositionally biased region" description="Gly residues" evidence="2">
    <location>
        <begin position="806"/>
        <end position="817"/>
    </location>
</feature>
<feature type="compositionally biased region" description="Polar residues" evidence="2">
    <location>
        <begin position="74"/>
        <end position="86"/>
    </location>
</feature>
<dbReference type="PANTHER" id="PTHR14445">
    <property type="entry name" value="GRB10 INTERACTING GYF PROTEIN"/>
    <property type="match status" value="1"/>
</dbReference>
<sequence>MPSVNSEVSARRPVFGRSESKDGVSRPPRPPGQQQPRSYSTRMERVPSSQNESPRRGRTMHEGEYEDLWDTPVSVGSFTGNGTFNTPEEEAKASKGQKPVSVLGTSGTGRESPTPLRTASPASFHDERPLQAASPPKHIPGALHMPSPSRQSLAVGERFGAIAGPSHTNSDPPVTSTFNNTSGTGMTKSSSFVDIFNPFASTTLAGNVPSVGSPAVKHEVLGVERRHTPDPIGARSSSTRPEGQPAAHGGLPPGIGATAQPFSPPKWQYKDPVGNVQGPFSHTQMHDWYKMGYFTDDLPVKRLEDYNHEPLARLIHKYGRDAPFLRDVEELERLHALQNEQRRINALNVAPGLKDLYGDANPAGLGFNAFGGFGGPGASGGGVGLNPGFGGDVFGGGIGRDMGAGFPGGVDTLTGAAYGRTGWGETHGVGRTGWNGLNQESSFLRAPASPSAASFGGGQYFDQRINQPIPQHSYMGGIMGQQQAAAFGLGAGPQTPGGSAAANLFSAQPLFDSFGVTQPTTPSVQTPRQQDWNTYPLDEIRTTLGGTATAFTDDGVGHIDDVVSKLVEDASPVQEFAPESSIAQIDEAVRKQQQVEQQQQQMNTEQGLVDRLKDLNIVEAPAGVAPISPPKAVAKSPVEEKEKVSPVAVSPAAKKEEKKAARKEEAAKRKEEKALVEEKPAPAPPTPAPTPAVPSVDLRSIMSEEESRSKKEKAQKALAKQKEFEKEVEEAQKKAAKAGVSVWAAPAPKVNDAAPKLSLKEIQEREEKEREEKERERQRRAREMVLLQAQQIQEQEAAAAAAQWSGRGGETGAGGPAVWGSTPKPAALNRGKSLSEIMLEEETKKKKDEKSGGGQGG</sequence>
<evidence type="ECO:0000259" key="3">
    <source>
        <dbReference type="PROSITE" id="PS50829"/>
    </source>
</evidence>
<keyword evidence="5" id="KW-1185">Reference proteome</keyword>
<evidence type="ECO:0000256" key="1">
    <source>
        <dbReference type="SAM" id="Coils"/>
    </source>
</evidence>
<dbReference type="EMBL" id="JADGJD010001792">
    <property type="protein sequence ID" value="KAJ3037834.1"/>
    <property type="molecule type" value="Genomic_DNA"/>
</dbReference>
<dbReference type="InterPro" id="IPR003169">
    <property type="entry name" value="GYF"/>
</dbReference>
<feature type="compositionally biased region" description="Basic and acidic residues" evidence="2">
    <location>
        <begin position="758"/>
        <end position="779"/>
    </location>
</feature>
<evidence type="ECO:0000313" key="4">
    <source>
        <dbReference type="EMBL" id="KAJ3037834.1"/>
    </source>
</evidence>